<comment type="caution">
    <text evidence="1">The sequence shown here is derived from an EMBL/GenBank/DDBJ whole genome shotgun (WGS) entry which is preliminary data.</text>
</comment>
<gene>
    <name evidence="1" type="ORF">LEP1GSC194_2430</name>
</gene>
<protein>
    <submittedName>
        <fullName evidence="1">Uncharacterized protein</fullName>
    </submittedName>
</protein>
<reference evidence="1 2" key="1">
    <citation type="submission" date="2013-01" db="EMBL/GenBank/DDBJ databases">
        <authorList>
            <person name="Harkins D.M."/>
            <person name="Durkin A.S."/>
            <person name="Brinkac L.M."/>
            <person name="Haft D.H."/>
            <person name="Selengut J.D."/>
            <person name="Sanka R."/>
            <person name="DePew J."/>
            <person name="Purushe J."/>
            <person name="Galloway R.L."/>
            <person name="Vinetz J.M."/>
            <person name="Sutton G.G."/>
            <person name="Nierman W.C."/>
            <person name="Fouts D.E."/>
        </authorList>
    </citation>
    <scope>NUCLEOTIDE SEQUENCE [LARGE SCALE GENOMIC DNA]</scope>
    <source>
        <strain evidence="1 2">79601</strain>
    </source>
</reference>
<dbReference type="PATRIC" id="fig|1218565.3.peg.117"/>
<dbReference type="AlphaFoldDB" id="M6DHU8"/>
<name>M6DHU8_9LEPT</name>
<dbReference type="EMBL" id="ANIK01000003">
    <property type="protein sequence ID" value="EMJ98080.1"/>
    <property type="molecule type" value="Genomic_DNA"/>
</dbReference>
<evidence type="ECO:0000313" key="1">
    <source>
        <dbReference type="EMBL" id="EMJ98080.1"/>
    </source>
</evidence>
<dbReference type="Proteomes" id="UP000011988">
    <property type="component" value="Unassembled WGS sequence"/>
</dbReference>
<accession>M6DHU8</accession>
<proteinExistence type="predicted"/>
<evidence type="ECO:0000313" key="2">
    <source>
        <dbReference type="Proteomes" id="UP000011988"/>
    </source>
</evidence>
<organism evidence="1 2">
    <name type="scientific">Leptospira alstonii serovar Sichuan str. 79601</name>
    <dbReference type="NCBI Taxonomy" id="1218565"/>
    <lineage>
        <taxon>Bacteria</taxon>
        <taxon>Pseudomonadati</taxon>
        <taxon>Spirochaetota</taxon>
        <taxon>Spirochaetia</taxon>
        <taxon>Leptospirales</taxon>
        <taxon>Leptospiraceae</taxon>
        <taxon>Leptospira</taxon>
    </lineage>
</organism>
<sequence>MPSSPDPKRRIFFFILPTDWKDRLKDQKENTNPSQNSYLFPLGVSKESKRFF</sequence>